<dbReference type="PANTHER" id="PTHR12975">
    <property type="entry name" value="TRANSPORT PROTEIN TRAPP"/>
    <property type="match status" value="1"/>
</dbReference>
<dbReference type="OrthoDB" id="203724at2759"/>
<accession>A5DIY2</accession>
<dbReference type="eggNOG" id="KOG1938">
    <property type="taxonomic scope" value="Eukaryota"/>
</dbReference>
<dbReference type="GO" id="GO:1990072">
    <property type="term" value="C:TRAPPIII protein complex"/>
    <property type="evidence" value="ECO:0007669"/>
    <property type="project" value="TreeGrafter"/>
</dbReference>
<organism evidence="1 2">
    <name type="scientific">Meyerozyma guilliermondii (strain ATCC 6260 / CBS 566 / DSM 6381 / JCM 1539 / NBRC 10279 / NRRL Y-324)</name>
    <name type="common">Yeast</name>
    <name type="synonym">Candida guilliermondii</name>
    <dbReference type="NCBI Taxonomy" id="294746"/>
    <lineage>
        <taxon>Eukaryota</taxon>
        <taxon>Fungi</taxon>
        <taxon>Dikarya</taxon>
        <taxon>Ascomycota</taxon>
        <taxon>Saccharomycotina</taxon>
        <taxon>Pichiomycetes</taxon>
        <taxon>Debaryomycetaceae</taxon>
        <taxon>Meyerozyma</taxon>
    </lineage>
</organism>
<evidence type="ECO:0000313" key="2">
    <source>
        <dbReference type="Proteomes" id="UP000001997"/>
    </source>
</evidence>
<dbReference type="FunCoup" id="A5DIY2">
    <property type="interactions" value="43"/>
</dbReference>
<dbReference type="EMBL" id="CH408157">
    <property type="protein sequence ID" value="EDK39135.2"/>
    <property type="molecule type" value="Genomic_DNA"/>
</dbReference>
<name>A5DIY2_PICGU</name>
<dbReference type="OMA" id="YGNNAKY"/>
<dbReference type="AlphaFoldDB" id="A5DIY2"/>
<proteinExistence type="predicted"/>
<keyword evidence="2" id="KW-1185">Reference proteome</keyword>
<evidence type="ECO:0000313" key="1">
    <source>
        <dbReference type="EMBL" id="EDK39135.2"/>
    </source>
</evidence>
<dbReference type="KEGG" id="pgu:PGUG_03233"/>
<evidence type="ECO:0008006" key="3">
    <source>
        <dbReference type="Google" id="ProtNLM"/>
    </source>
</evidence>
<dbReference type="Proteomes" id="UP000001997">
    <property type="component" value="Unassembled WGS sequence"/>
</dbReference>
<dbReference type="InterPro" id="IPR024420">
    <property type="entry name" value="TRAPP_III_complex_Trs85"/>
</dbReference>
<reference evidence="1 2" key="1">
    <citation type="journal article" date="2009" name="Nature">
        <title>Evolution of pathogenicity and sexual reproduction in eight Candida genomes.</title>
        <authorList>
            <person name="Butler G."/>
            <person name="Rasmussen M.D."/>
            <person name="Lin M.F."/>
            <person name="Santos M.A."/>
            <person name="Sakthikumar S."/>
            <person name="Munro C.A."/>
            <person name="Rheinbay E."/>
            <person name="Grabherr M."/>
            <person name="Forche A."/>
            <person name="Reedy J.L."/>
            <person name="Agrafioti I."/>
            <person name="Arnaud M.B."/>
            <person name="Bates S."/>
            <person name="Brown A.J."/>
            <person name="Brunke S."/>
            <person name="Costanzo M.C."/>
            <person name="Fitzpatrick D.A."/>
            <person name="de Groot P.W."/>
            <person name="Harris D."/>
            <person name="Hoyer L.L."/>
            <person name="Hube B."/>
            <person name="Klis F.M."/>
            <person name="Kodira C."/>
            <person name="Lennard N."/>
            <person name="Logue M.E."/>
            <person name="Martin R."/>
            <person name="Neiman A.M."/>
            <person name="Nikolaou E."/>
            <person name="Quail M.A."/>
            <person name="Quinn J."/>
            <person name="Santos M.C."/>
            <person name="Schmitzberger F.F."/>
            <person name="Sherlock G."/>
            <person name="Shah P."/>
            <person name="Silverstein K.A."/>
            <person name="Skrzypek M.S."/>
            <person name="Soll D."/>
            <person name="Staggs R."/>
            <person name="Stansfield I."/>
            <person name="Stumpf M.P."/>
            <person name="Sudbery P.E."/>
            <person name="Srikantha T."/>
            <person name="Zeng Q."/>
            <person name="Berman J."/>
            <person name="Berriman M."/>
            <person name="Heitman J."/>
            <person name="Gow N.A."/>
            <person name="Lorenz M.C."/>
            <person name="Birren B.W."/>
            <person name="Kellis M."/>
            <person name="Cuomo C.A."/>
        </authorList>
    </citation>
    <scope>NUCLEOTIDE SEQUENCE [LARGE SCALE GENOMIC DNA]</scope>
    <source>
        <strain evidence="2">ATCC 6260 / CBS 566 / DSM 6381 / JCM 1539 / NBRC 10279 / NRRL Y-324</strain>
    </source>
</reference>
<dbReference type="HOGENOM" id="CLU_028342_0_0_1"/>
<dbReference type="InParanoid" id="A5DIY2"/>
<dbReference type="GeneID" id="5127066"/>
<dbReference type="Pfam" id="PF12739">
    <property type="entry name" value="TRAPPC-Trs85"/>
    <property type="match status" value="1"/>
</dbReference>
<gene>
    <name evidence="1" type="ORF">PGUG_03233</name>
</gene>
<dbReference type="STRING" id="294746.A5DIY2"/>
<dbReference type="PANTHER" id="PTHR12975:SF6">
    <property type="entry name" value="TRAFFICKING PROTEIN PARTICLE COMPLEX SUBUNIT 8"/>
    <property type="match status" value="1"/>
</dbReference>
<protein>
    <recommendedName>
        <fullName evidence="3">Trafficking protein particle complex III-specific subunit 85</fullName>
    </recommendedName>
</protein>
<dbReference type="RefSeq" id="XP_001485504.2">
    <property type="nucleotide sequence ID" value="XM_001485454.1"/>
</dbReference>
<sequence length="638" mass="73316">MSIQGLDPYLARQYLLHHAYSPSVSVQSSHSADTRIQNAVRHQEGFSTLSILEPYGNNAKYSVTNQAFKITNTSLITRSYPSFPIRFQSCLVEQLSVLQASESKSNSNKLRQLFSASSLEGLMQHIASEEDASNDLYLEFFAKVISSNRIVPFETFNHPVCQIFVIDFHTDTLASLRQTIVDFRNYNFPKYFQIDDLLMHVFILYDPNVASEVDITTFQSDIRRQLSIQSSPIAVTQLDDEAPLITLSKHENSTIEEDLQRLSLENAKVQENLIQIPHSLDSTIKQKLYEFINKHLIPHMTEKVRHWDDSILAPKKSFTGRFFSVSKKLFNNENNSSGSGQSSTSFNHQGNYYHKTSVEQTIRKLADWSLILKDFKYAYSTYDLIKKEYNNDRAWAYVASTQEMCVVSLLLAQTQQSIQITPPDKNTLRKIKHDIVEPYLDSLAYTYKSRLNIKTYGIRASLVVIELLLCMCNAYNISWWWSDLIERYLCKCVADFESTTSNSASDVQVIRALLYERLGYCLGNCVYSSLPSTSISVKDAKSEESKEGFYRNTNKMEPSSVSMGLKRERQASLWYLLSIKEWALLKNYKQAAHLLHNIESCFTIDRLTNEWYDRPDVLLGCIKRQMEIVGIKEEVVES</sequence>